<evidence type="ECO:0000313" key="4">
    <source>
        <dbReference type="Proteomes" id="UP000016935"/>
    </source>
</evidence>
<feature type="compositionally biased region" description="Polar residues" evidence="2">
    <location>
        <begin position="832"/>
        <end position="854"/>
    </location>
</feature>
<dbReference type="eggNOG" id="KOG1408">
    <property type="taxonomic scope" value="Eukaryota"/>
</dbReference>
<gene>
    <name evidence="3" type="ORF">SETTUDRAFT_182441</name>
</gene>
<dbReference type="GeneID" id="19401917"/>
<proteinExistence type="predicted"/>
<feature type="compositionally biased region" description="Polar residues" evidence="2">
    <location>
        <begin position="801"/>
        <end position="822"/>
    </location>
</feature>
<evidence type="ECO:0000256" key="1">
    <source>
        <dbReference type="PROSITE-ProRule" id="PRU00221"/>
    </source>
</evidence>
<feature type="region of interest" description="Disordered" evidence="2">
    <location>
        <begin position="1026"/>
        <end position="1077"/>
    </location>
</feature>
<feature type="compositionally biased region" description="Low complexity" evidence="2">
    <location>
        <begin position="1035"/>
        <end position="1049"/>
    </location>
</feature>
<feature type="compositionally biased region" description="Basic residues" evidence="2">
    <location>
        <begin position="855"/>
        <end position="864"/>
    </location>
</feature>
<keyword evidence="4" id="KW-1185">Reference proteome</keyword>
<reference evidence="3 4" key="2">
    <citation type="journal article" date="2013" name="PLoS Genet.">
        <title>Comparative genome structure, secondary metabolite, and effector coding capacity across Cochliobolus pathogens.</title>
        <authorList>
            <person name="Condon B.J."/>
            <person name="Leng Y."/>
            <person name="Wu D."/>
            <person name="Bushley K.E."/>
            <person name="Ohm R.A."/>
            <person name="Otillar R."/>
            <person name="Martin J."/>
            <person name="Schackwitz W."/>
            <person name="Grimwood J."/>
            <person name="MohdZainudin N."/>
            <person name="Xue C."/>
            <person name="Wang R."/>
            <person name="Manning V.A."/>
            <person name="Dhillon B."/>
            <person name="Tu Z.J."/>
            <person name="Steffenson B.J."/>
            <person name="Salamov A."/>
            <person name="Sun H."/>
            <person name="Lowry S."/>
            <person name="LaButti K."/>
            <person name="Han J."/>
            <person name="Copeland A."/>
            <person name="Lindquist E."/>
            <person name="Barry K."/>
            <person name="Schmutz J."/>
            <person name="Baker S.E."/>
            <person name="Ciuffetti L.M."/>
            <person name="Grigoriev I.V."/>
            <person name="Zhong S."/>
            <person name="Turgeon B.G."/>
        </authorList>
    </citation>
    <scope>NUCLEOTIDE SEQUENCE [LARGE SCALE GENOMIC DNA]</scope>
    <source>
        <strain evidence="4">28A</strain>
    </source>
</reference>
<feature type="repeat" description="WD" evidence="1">
    <location>
        <begin position="606"/>
        <end position="639"/>
    </location>
</feature>
<protein>
    <submittedName>
        <fullName evidence="3">Uncharacterized protein</fullName>
    </submittedName>
</protein>
<dbReference type="RefSeq" id="XP_008021641.1">
    <property type="nucleotide sequence ID" value="XM_008023450.1"/>
</dbReference>
<dbReference type="InterPro" id="IPR052779">
    <property type="entry name" value="WDR62"/>
</dbReference>
<dbReference type="PROSITE" id="PS50082">
    <property type="entry name" value="WD_REPEATS_2"/>
    <property type="match status" value="2"/>
</dbReference>
<evidence type="ECO:0000313" key="3">
    <source>
        <dbReference type="EMBL" id="EOA90949.1"/>
    </source>
</evidence>
<feature type="repeat" description="WD" evidence="1">
    <location>
        <begin position="206"/>
        <end position="249"/>
    </location>
</feature>
<feature type="region of interest" description="Disordered" evidence="2">
    <location>
        <begin position="795"/>
        <end position="936"/>
    </location>
</feature>
<organism evidence="3 4">
    <name type="scientific">Exserohilum turcicum (strain 28A)</name>
    <name type="common">Northern leaf blight fungus</name>
    <name type="synonym">Setosphaeria turcica</name>
    <dbReference type="NCBI Taxonomy" id="671987"/>
    <lineage>
        <taxon>Eukaryota</taxon>
        <taxon>Fungi</taxon>
        <taxon>Dikarya</taxon>
        <taxon>Ascomycota</taxon>
        <taxon>Pezizomycotina</taxon>
        <taxon>Dothideomycetes</taxon>
        <taxon>Pleosporomycetidae</taxon>
        <taxon>Pleosporales</taxon>
        <taxon>Pleosporineae</taxon>
        <taxon>Pleosporaceae</taxon>
        <taxon>Exserohilum</taxon>
    </lineage>
</organism>
<accession>R0KPI0</accession>
<reference evidence="3 4" key="1">
    <citation type="journal article" date="2012" name="PLoS Pathog.">
        <title>Diverse lifestyles and strategies of plant pathogenesis encoded in the genomes of eighteen Dothideomycetes fungi.</title>
        <authorList>
            <person name="Ohm R.A."/>
            <person name="Feau N."/>
            <person name="Henrissat B."/>
            <person name="Schoch C.L."/>
            <person name="Horwitz B.A."/>
            <person name="Barry K.W."/>
            <person name="Condon B.J."/>
            <person name="Copeland A.C."/>
            <person name="Dhillon B."/>
            <person name="Glaser F."/>
            <person name="Hesse C.N."/>
            <person name="Kosti I."/>
            <person name="LaButti K."/>
            <person name="Lindquist E.A."/>
            <person name="Lucas S."/>
            <person name="Salamov A.A."/>
            <person name="Bradshaw R.E."/>
            <person name="Ciuffetti L."/>
            <person name="Hamelin R.C."/>
            <person name="Kema G.H.J."/>
            <person name="Lawrence C."/>
            <person name="Scott J.A."/>
            <person name="Spatafora J.W."/>
            <person name="Turgeon B.G."/>
            <person name="de Wit P.J.G.M."/>
            <person name="Zhong S."/>
            <person name="Goodwin S.B."/>
            <person name="Grigoriev I.V."/>
        </authorList>
    </citation>
    <scope>NUCLEOTIDE SEQUENCE [LARGE SCALE GENOMIC DNA]</scope>
    <source>
        <strain evidence="4">28A</strain>
    </source>
</reference>
<dbReference type="InterPro" id="IPR001680">
    <property type="entry name" value="WD40_rpt"/>
</dbReference>
<dbReference type="EMBL" id="KB908482">
    <property type="protein sequence ID" value="EOA90949.1"/>
    <property type="molecule type" value="Genomic_DNA"/>
</dbReference>
<evidence type="ECO:0000256" key="2">
    <source>
        <dbReference type="SAM" id="MobiDB-lite"/>
    </source>
</evidence>
<dbReference type="SUPFAM" id="SSF101908">
    <property type="entry name" value="Putative isomerase YbhE"/>
    <property type="match status" value="1"/>
</dbReference>
<dbReference type="SUPFAM" id="SSF50978">
    <property type="entry name" value="WD40 repeat-like"/>
    <property type="match status" value="1"/>
</dbReference>
<sequence length="1077" mass="116353">MSLTPSNSRMSPAIGAAIKLNPSPSPFYKSAPRSPVKQGRADVTISLRQVIGTTTNSPNAFDSLPSGTTFGYAAGAAAVIAAIDDHGHVTQRFYRARPATNPINPSASIYGGPSTPMQNESRNRTTLTLRDAGFGASTLPAPGAHDWADSPTNKAWTTRDKIKAATCVSFSPDGKYFAVGETGYKPRVLIFSASPDAPCDTPLSSLTDHTFGVNCVAFSPDSRFLASLGSANDGFLYIWHINSRTGAATLHASNKCVSRINRMAWMGNKLITVGVRHVKVWKIDDLNTTMRIAKARQSDASFLSSSIHKTLPGRNCILESLRESTFTSVVAIAEDKAIVASDKGDICLIDDSESDQRFSKLVDAGFAVSSLAADVKGRLHVVGSQGALKTFNINEIAGILTPPPSPPPPVESPTVPVTDCDQIGVIGCLKDYVVTVDSQRAIRLSQLCSDGDDAVVGDVIRTLSAHGKAVLGVHAELTQPNVFGASYYTWAADGTVIFWSQGTYKDSLQVQLEQLDGPEAVPNELRTVRTTADGAFLVAGDRFGVLRFINCKTKTCTLEFKAHASEVTSIAIYEDAQMAFVACASRDRTVQVFKRVGETWDLLQTLDEHVGSVNGITFSRNGTRLVSSSSDRTLVVRELLSCEDDSGTNRAFMMSRAIVLKATPVSTAWDVEQDDVLLVSTIDRQVHKFDIQTGQCLSNFRACDTDGGDAVVLSSLVHVSRGWGTPLIAGVSSTDKSIRVYEESGTLVARDWGHTEGVSDIALVHTPGSPADEPNEKSLVTVAVDGTIFVWSLGLPAPPNRTETSKSMDLLTPNTPSNQELLSNKPPLRRVMSQSELARYQRSQQEAEATPSRSKSPKLRKRISKFSLTPTPKLDPSPITSTPRDGRTSACQDKGTSRRNKHRSPSPQSPKNNHKSKRRTSVEPRNRTRAPAHEFGSIGASTESLCRTLRAYRKRLANSSDDMNSELAKEVERELAVTARAIGDRVKTKAFEETVMVKLLDQYSERLVNMLDEKIAASVAQRVRESSVGNFSDGPDSPRAAQRPSASRAGSDDLRGFRADSESGTEALDSTEKLLVE</sequence>
<dbReference type="PANTHER" id="PTHR45589">
    <property type="entry name" value="WD REPEAT DOMAIN 62, ISOFORM G"/>
    <property type="match status" value="1"/>
</dbReference>
<dbReference type="InterPro" id="IPR015943">
    <property type="entry name" value="WD40/YVTN_repeat-like_dom_sf"/>
</dbReference>
<keyword evidence="1" id="KW-0853">WD repeat</keyword>
<dbReference type="OrthoDB" id="6252103at2759"/>
<name>R0KPI0_EXST2</name>
<dbReference type="Gene3D" id="2.130.10.10">
    <property type="entry name" value="YVTN repeat-like/Quinoprotein amine dehydrogenase"/>
    <property type="match status" value="3"/>
</dbReference>
<dbReference type="InterPro" id="IPR036322">
    <property type="entry name" value="WD40_repeat_dom_sf"/>
</dbReference>
<dbReference type="PANTHER" id="PTHR45589:SF1">
    <property type="entry name" value="WD REPEAT DOMAIN 62, ISOFORM G"/>
    <property type="match status" value="1"/>
</dbReference>
<feature type="compositionally biased region" description="Basic and acidic residues" evidence="2">
    <location>
        <begin position="1050"/>
        <end position="1061"/>
    </location>
</feature>
<dbReference type="HOGENOM" id="CLU_005113_0_0_1"/>
<dbReference type="SMART" id="SM00320">
    <property type="entry name" value="WD40"/>
    <property type="match status" value="7"/>
</dbReference>
<dbReference type="Pfam" id="PF00400">
    <property type="entry name" value="WD40"/>
    <property type="match status" value="3"/>
</dbReference>
<dbReference type="AlphaFoldDB" id="R0KPI0"/>
<dbReference type="Proteomes" id="UP000016935">
    <property type="component" value="Unassembled WGS sequence"/>
</dbReference>